<feature type="signal peptide" evidence="3">
    <location>
        <begin position="1"/>
        <end position="21"/>
    </location>
</feature>
<dbReference type="Proteomes" id="UP000256599">
    <property type="component" value="Unassembled WGS sequence"/>
</dbReference>
<evidence type="ECO:0000313" key="5">
    <source>
        <dbReference type="EMBL" id="RDU59071.1"/>
    </source>
</evidence>
<dbReference type="InterPro" id="IPR012910">
    <property type="entry name" value="Plug_dom"/>
</dbReference>
<comment type="similarity">
    <text evidence="2">Belongs to the TonB-dependent receptor family.</text>
</comment>
<dbReference type="InterPro" id="IPR039426">
    <property type="entry name" value="TonB-dep_rcpt-like"/>
</dbReference>
<evidence type="ECO:0000313" key="6">
    <source>
        <dbReference type="Proteomes" id="UP000256599"/>
    </source>
</evidence>
<dbReference type="Pfam" id="PF07715">
    <property type="entry name" value="Plug"/>
    <property type="match status" value="1"/>
</dbReference>
<reference evidence="5 6" key="1">
    <citation type="submission" date="2018-04" db="EMBL/GenBank/DDBJ databases">
        <title>Novel Campyloabacter and Helicobacter Species and Strains.</title>
        <authorList>
            <person name="Mannion A.J."/>
            <person name="Shen Z."/>
            <person name="Fox J.G."/>
        </authorList>
    </citation>
    <scope>NUCLEOTIDE SEQUENCE [LARGE SCALE GENOMIC DNA]</scope>
    <source>
        <strain evidence="5 6">MIT 98-6070</strain>
    </source>
</reference>
<dbReference type="PANTHER" id="PTHR30069">
    <property type="entry name" value="TONB-DEPENDENT OUTER MEMBRANE RECEPTOR"/>
    <property type="match status" value="1"/>
</dbReference>
<keyword evidence="2" id="KW-0813">Transport</keyword>
<evidence type="ECO:0000259" key="4">
    <source>
        <dbReference type="Pfam" id="PF07715"/>
    </source>
</evidence>
<organism evidence="5 6">
    <name type="scientific">Helicobacter marmotae</name>
    <dbReference type="NCBI Taxonomy" id="152490"/>
    <lineage>
        <taxon>Bacteria</taxon>
        <taxon>Pseudomonadati</taxon>
        <taxon>Campylobacterota</taxon>
        <taxon>Epsilonproteobacteria</taxon>
        <taxon>Campylobacterales</taxon>
        <taxon>Helicobacteraceae</taxon>
        <taxon>Helicobacter</taxon>
    </lineage>
</organism>
<feature type="domain" description="TonB-dependent receptor plug" evidence="4">
    <location>
        <begin position="60"/>
        <end position="171"/>
    </location>
</feature>
<keyword evidence="2" id="KW-0998">Cell outer membrane</keyword>
<keyword evidence="1 3" id="KW-0732">Signal</keyword>
<keyword evidence="2" id="KW-0472">Membrane</keyword>
<dbReference type="GO" id="GO:0015344">
    <property type="term" value="F:siderophore uptake transmembrane transporter activity"/>
    <property type="evidence" value="ECO:0007669"/>
    <property type="project" value="TreeGrafter"/>
</dbReference>
<dbReference type="GO" id="GO:0044718">
    <property type="term" value="P:siderophore transmembrane transport"/>
    <property type="evidence" value="ECO:0007669"/>
    <property type="project" value="TreeGrafter"/>
</dbReference>
<feature type="chain" id="PRO_5017710984" evidence="3">
    <location>
        <begin position="22"/>
        <end position="254"/>
    </location>
</feature>
<comment type="subcellular location">
    <subcellularLocation>
        <location evidence="2">Cell outer membrane</location>
        <topology evidence="2">Multi-pass membrane protein</topology>
    </subcellularLocation>
</comment>
<keyword evidence="2" id="KW-0812">Transmembrane</keyword>
<dbReference type="Gene3D" id="2.170.130.10">
    <property type="entry name" value="TonB-dependent receptor, plug domain"/>
    <property type="match status" value="1"/>
</dbReference>
<keyword evidence="5" id="KW-0675">Receptor</keyword>
<dbReference type="EMBL" id="NXLR01000019">
    <property type="protein sequence ID" value="RDU59071.1"/>
    <property type="molecule type" value="Genomic_DNA"/>
</dbReference>
<dbReference type="GO" id="GO:0009279">
    <property type="term" value="C:cell outer membrane"/>
    <property type="evidence" value="ECO:0007669"/>
    <property type="project" value="UniProtKB-SubCell"/>
</dbReference>
<dbReference type="SUPFAM" id="SSF56935">
    <property type="entry name" value="Porins"/>
    <property type="match status" value="1"/>
</dbReference>
<sequence length="254" mass="26792">MKSLQLSVSAALSLALTFAFGEPLSPQERESLDFNGGGDNVRSVNLGRSVVSATGYEQDIKDAPASIAIIPQEEILTRPIRDLGDAVQDVPGVYVEATKTGGNTISMRGLGSAYTLILIDGKRQNVARGFNLNGFDGQDTSFMPPASMIDRIEVIRGPASIIYGSDAMGGVINIITKKNPDTFTSGIQLHTDLMEENVFGHQYGFNAYVAGPIIQNTLSFNIRGGYKWGEQNDFRKPAGLVAATTGGGGGGGSG</sequence>
<keyword evidence="2" id="KW-1134">Transmembrane beta strand</keyword>
<gene>
    <name evidence="5" type="ORF">CQA63_08080</name>
</gene>
<proteinExistence type="inferred from homology"/>
<evidence type="ECO:0000256" key="2">
    <source>
        <dbReference type="PROSITE-ProRule" id="PRU01360"/>
    </source>
</evidence>
<dbReference type="AlphaFoldDB" id="A0A3D8I385"/>
<evidence type="ECO:0000256" key="1">
    <source>
        <dbReference type="ARBA" id="ARBA00022729"/>
    </source>
</evidence>
<dbReference type="RefSeq" id="WP_170128391.1">
    <property type="nucleotide sequence ID" value="NZ_NXLR01000019.1"/>
</dbReference>
<dbReference type="PANTHER" id="PTHR30069:SF53">
    <property type="entry name" value="COLICIN I RECEPTOR-RELATED"/>
    <property type="match status" value="1"/>
</dbReference>
<dbReference type="PROSITE" id="PS52016">
    <property type="entry name" value="TONB_DEPENDENT_REC_3"/>
    <property type="match status" value="1"/>
</dbReference>
<evidence type="ECO:0000256" key="3">
    <source>
        <dbReference type="SAM" id="SignalP"/>
    </source>
</evidence>
<accession>A0A3D8I385</accession>
<comment type="caution">
    <text evidence="5">The sequence shown here is derived from an EMBL/GenBank/DDBJ whole genome shotgun (WGS) entry which is preliminary data.</text>
</comment>
<keyword evidence="6" id="KW-1185">Reference proteome</keyword>
<name>A0A3D8I385_9HELI</name>
<protein>
    <submittedName>
        <fullName evidence="5">Ferric enterobactin uptake receptor</fullName>
    </submittedName>
</protein>
<dbReference type="InterPro" id="IPR037066">
    <property type="entry name" value="Plug_dom_sf"/>
</dbReference>
<feature type="non-terminal residue" evidence="5">
    <location>
        <position position="254"/>
    </location>
</feature>